<evidence type="ECO:0000256" key="7">
    <source>
        <dbReference type="ARBA" id="ARBA00022801"/>
    </source>
</evidence>
<dbReference type="PANTHER" id="PTHR22993:SF9">
    <property type="entry name" value="FORMAMIDOPYRIMIDINE-DNA GLYCOSYLASE"/>
    <property type="match status" value="1"/>
</dbReference>
<dbReference type="GO" id="GO:0008270">
    <property type="term" value="F:zinc ion binding"/>
    <property type="evidence" value="ECO:0007669"/>
    <property type="project" value="UniProtKB-KW"/>
</dbReference>
<keyword evidence="10" id="KW-0234">DNA repair</keyword>
<evidence type="ECO:0000256" key="13">
    <source>
        <dbReference type="ARBA" id="ARBA00023295"/>
    </source>
</evidence>
<dbReference type="OrthoDB" id="9800855at2"/>
<comment type="catalytic activity">
    <reaction evidence="1">
        <text>Hydrolysis of DNA containing ring-opened 7-methylguanine residues, releasing 2,6-diamino-4-hydroxy-5-(N-methyl)formamidopyrimidine.</text>
        <dbReference type="EC" id="3.2.2.23"/>
    </reaction>
</comment>
<keyword evidence="9" id="KW-0238">DNA-binding</keyword>
<dbReference type="Gene3D" id="1.10.8.50">
    <property type="match status" value="1"/>
</dbReference>
<comment type="caution">
    <text evidence="17">The sequence shown here is derived from an EMBL/GenBank/DDBJ whole genome shotgun (WGS) entry which is preliminary data.</text>
</comment>
<feature type="domain" description="FPG-type" evidence="15">
    <location>
        <begin position="243"/>
        <end position="275"/>
    </location>
</feature>
<sequence>MPELPEVEIYRRYLEASSLEQPIDAIEVEDPKLLTTDFTTLHETLVGRWFTGTQRIGKNLFVLTDGPGESIKPVILHMHFGMTGDLDYYHSSLDRPRYARIVFHFRNGFNLGFICPRKFERIGLIDNIDTYLKRKKIGKDGLEISFSELTGQLRRKKAQIKPVLMDQSTVAGLGNWIVDEVLFQAQIHPENRTEQLTDAAIRRIHEAIQLVLTTAIRHEAAYRDFPPGFLIHVREWDNSPYDDVEAHKFCPRCGTRIEKIEVGGRTTYFCPNDQRIHGPAGTPV</sequence>
<dbReference type="Pfam" id="PF06827">
    <property type="entry name" value="zf-FPG_IleRS"/>
    <property type="match status" value="1"/>
</dbReference>
<evidence type="ECO:0000256" key="2">
    <source>
        <dbReference type="ARBA" id="ARBA00001947"/>
    </source>
</evidence>
<keyword evidence="4" id="KW-0479">Metal-binding</keyword>
<dbReference type="SMART" id="SM01232">
    <property type="entry name" value="H2TH"/>
    <property type="match status" value="1"/>
</dbReference>
<keyword evidence="11" id="KW-0456">Lyase</keyword>
<evidence type="ECO:0000259" key="16">
    <source>
        <dbReference type="PROSITE" id="PS51068"/>
    </source>
</evidence>
<evidence type="ECO:0000256" key="9">
    <source>
        <dbReference type="ARBA" id="ARBA00023125"/>
    </source>
</evidence>
<dbReference type="InterPro" id="IPR010979">
    <property type="entry name" value="Ribosomal_uS13-like_H2TH"/>
</dbReference>
<evidence type="ECO:0000256" key="8">
    <source>
        <dbReference type="ARBA" id="ARBA00022833"/>
    </source>
</evidence>
<evidence type="ECO:0000256" key="10">
    <source>
        <dbReference type="ARBA" id="ARBA00023204"/>
    </source>
</evidence>
<dbReference type="Proteomes" id="UP000271925">
    <property type="component" value="Unassembled WGS sequence"/>
</dbReference>
<dbReference type="Pfam" id="PF01149">
    <property type="entry name" value="Fapy_DNA_glyco"/>
    <property type="match status" value="1"/>
</dbReference>
<evidence type="ECO:0000256" key="1">
    <source>
        <dbReference type="ARBA" id="ARBA00001668"/>
    </source>
</evidence>
<dbReference type="GO" id="GO:0003906">
    <property type="term" value="F:DNA-(apurinic or apyrimidinic site) endonuclease activity"/>
    <property type="evidence" value="ECO:0007669"/>
    <property type="project" value="InterPro"/>
</dbReference>
<dbReference type="PROSITE" id="PS51068">
    <property type="entry name" value="FPG_CAT"/>
    <property type="match status" value="1"/>
</dbReference>
<name>A0A3P1BTF4_9BACT</name>
<keyword evidence="8" id="KW-0862">Zinc</keyword>
<dbReference type="SMART" id="SM00898">
    <property type="entry name" value="Fapy_DNA_glyco"/>
    <property type="match status" value="1"/>
</dbReference>
<evidence type="ECO:0000256" key="14">
    <source>
        <dbReference type="PROSITE-ProRule" id="PRU00391"/>
    </source>
</evidence>
<dbReference type="EMBL" id="RQJO01000008">
    <property type="protein sequence ID" value="RRB03814.1"/>
    <property type="molecule type" value="Genomic_DNA"/>
</dbReference>
<dbReference type="GO" id="GO:0003684">
    <property type="term" value="F:damaged DNA binding"/>
    <property type="evidence" value="ECO:0007669"/>
    <property type="project" value="InterPro"/>
</dbReference>
<dbReference type="Gene3D" id="3.20.190.10">
    <property type="entry name" value="MutM-like, N-terminal"/>
    <property type="match status" value="1"/>
</dbReference>
<comment type="cofactor">
    <cofactor evidence="2">
        <name>Zn(2+)</name>
        <dbReference type="ChEBI" id="CHEBI:29105"/>
    </cofactor>
</comment>
<dbReference type="GO" id="GO:0008534">
    <property type="term" value="F:oxidized purine nucleobase lesion DNA N-glycosylase activity"/>
    <property type="evidence" value="ECO:0007669"/>
    <property type="project" value="UniProtKB-EC"/>
</dbReference>
<dbReference type="InterPro" id="IPR000214">
    <property type="entry name" value="Znf_DNA_glyclase/AP_lyase"/>
</dbReference>
<feature type="domain" description="Formamidopyrimidine-DNA glycosylase catalytic" evidence="16">
    <location>
        <begin position="2"/>
        <end position="120"/>
    </location>
</feature>
<organism evidence="17 18">
    <name type="scientific">Larkinella rosea</name>
    <dbReference type="NCBI Taxonomy" id="2025312"/>
    <lineage>
        <taxon>Bacteria</taxon>
        <taxon>Pseudomonadati</taxon>
        <taxon>Bacteroidota</taxon>
        <taxon>Cytophagia</taxon>
        <taxon>Cytophagales</taxon>
        <taxon>Spirosomataceae</taxon>
        <taxon>Larkinella</taxon>
    </lineage>
</organism>
<evidence type="ECO:0000256" key="3">
    <source>
        <dbReference type="ARBA" id="ARBA00009409"/>
    </source>
</evidence>
<keyword evidence="7" id="KW-0378">Hydrolase</keyword>
<evidence type="ECO:0000256" key="6">
    <source>
        <dbReference type="ARBA" id="ARBA00022771"/>
    </source>
</evidence>
<dbReference type="InterPro" id="IPR015886">
    <property type="entry name" value="H2TH_FPG"/>
</dbReference>
<evidence type="ECO:0000313" key="17">
    <source>
        <dbReference type="EMBL" id="RRB03814.1"/>
    </source>
</evidence>
<keyword evidence="5" id="KW-0227">DNA damage</keyword>
<proteinExistence type="inferred from homology"/>
<evidence type="ECO:0000313" key="18">
    <source>
        <dbReference type="Proteomes" id="UP000271925"/>
    </source>
</evidence>
<dbReference type="GO" id="GO:0016829">
    <property type="term" value="F:lyase activity"/>
    <property type="evidence" value="ECO:0007669"/>
    <property type="project" value="UniProtKB-KW"/>
</dbReference>
<dbReference type="SUPFAM" id="SSF81624">
    <property type="entry name" value="N-terminal domain of MutM-like DNA repair proteins"/>
    <property type="match status" value="1"/>
</dbReference>
<evidence type="ECO:0000259" key="15">
    <source>
        <dbReference type="PROSITE" id="PS51066"/>
    </source>
</evidence>
<dbReference type="InterPro" id="IPR035937">
    <property type="entry name" value="FPG_N"/>
</dbReference>
<gene>
    <name evidence="17" type="ORF">EHT25_09755</name>
</gene>
<evidence type="ECO:0000256" key="12">
    <source>
        <dbReference type="ARBA" id="ARBA00023268"/>
    </source>
</evidence>
<dbReference type="AlphaFoldDB" id="A0A3P1BTF4"/>
<comment type="similarity">
    <text evidence="3">Belongs to the FPG family.</text>
</comment>
<evidence type="ECO:0000256" key="11">
    <source>
        <dbReference type="ARBA" id="ARBA00023239"/>
    </source>
</evidence>
<protein>
    <submittedName>
        <fullName evidence="17">DNA-formamidopyrimidine glycosylase</fullName>
    </submittedName>
</protein>
<evidence type="ECO:0000256" key="4">
    <source>
        <dbReference type="ARBA" id="ARBA00022723"/>
    </source>
</evidence>
<evidence type="ECO:0000256" key="5">
    <source>
        <dbReference type="ARBA" id="ARBA00022763"/>
    </source>
</evidence>
<dbReference type="Pfam" id="PF06831">
    <property type="entry name" value="H2TH"/>
    <property type="match status" value="1"/>
</dbReference>
<keyword evidence="13" id="KW-0326">Glycosidase</keyword>
<dbReference type="InterPro" id="IPR012319">
    <property type="entry name" value="FPG_cat"/>
</dbReference>
<dbReference type="InterPro" id="IPR010663">
    <property type="entry name" value="Znf_FPG/IleRS"/>
</dbReference>
<dbReference type="CDD" id="cd08976">
    <property type="entry name" value="BaFpgNei_N_4"/>
    <property type="match status" value="1"/>
</dbReference>
<keyword evidence="6 14" id="KW-0863">Zinc-finger</keyword>
<dbReference type="RefSeq" id="WP_124873913.1">
    <property type="nucleotide sequence ID" value="NZ_RQJO01000008.1"/>
</dbReference>
<accession>A0A3P1BTF4</accession>
<dbReference type="PANTHER" id="PTHR22993">
    <property type="entry name" value="FORMAMIDOPYRIMIDINE-DNA GLYCOSYLASE"/>
    <property type="match status" value="1"/>
</dbReference>
<dbReference type="GO" id="GO:0006284">
    <property type="term" value="P:base-excision repair"/>
    <property type="evidence" value="ECO:0007669"/>
    <property type="project" value="InterPro"/>
</dbReference>
<keyword evidence="18" id="KW-1185">Reference proteome</keyword>
<dbReference type="PROSITE" id="PS51066">
    <property type="entry name" value="ZF_FPG_2"/>
    <property type="match status" value="1"/>
</dbReference>
<dbReference type="SUPFAM" id="SSF46946">
    <property type="entry name" value="S13-like H2TH domain"/>
    <property type="match status" value="1"/>
</dbReference>
<reference evidence="17 18" key="1">
    <citation type="submission" date="2018-11" db="EMBL/GenBank/DDBJ databases">
        <authorList>
            <person name="Zhou Z."/>
            <person name="Wang G."/>
        </authorList>
    </citation>
    <scope>NUCLEOTIDE SEQUENCE [LARGE SCALE GENOMIC DNA]</scope>
    <source>
        <strain evidence="17 18">KCTC52004</strain>
    </source>
</reference>
<keyword evidence="12" id="KW-0511">Multifunctional enzyme</keyword>
<dbReference type="SUPFAM" id="SSF57716">
    <property type="entry name" value="Glucocorticoid receptor-like (DNA-binding domain)"/>
    <property type="match status" value="1"/>
</dbReference>